<dbReference type="FunCoup" id="F0Z6E0">
    <property type="interactions" value="8"/>
</dbReference>
<keyword evidence="3" id="KW-1185">Reference proteome</keyword>
<feature type="region of interest" description="Disordered" evidence="1">
    <location>
        <begin position="134"/>
        <end position="170"/>
    </location>
</feature>
<dbReference type="EMBL" id="GL870942">
    <property type="protein sequence ID" value="EGC40470.1"/>
    <property type="molecule type" value="Genomic_DNA"/>
</dbReference>
<gene>
    <name evidence="2" type="ORF">DICPUDRAFT_73968</name>
</gene>
<dbReference type="RefSeq" id="XP_003283017.1">
    <property type="nucleotide sequence ID" value="XM_003282969.1"/>
</dbReference>
<dbReference type="KEGG" id="dpp:DICPUDRAFT_73968"/>
<evidence type="ECO:0000313" key="2">
    <source>
        <dbReference type="EMBL" id="EGC40470.1"/>
    </source>
</evidence>
<reference evidence="3" key="1">
    <citation type="journal article" date="2011" name="Genome Biol.">
        <title>Comparative genomics of the social amoebae Dictyostelium discoideum and Dictyostelium purpureum.</title>
        <authorList>
            <consortium name="US DOE Joint Genome Institute (JGI-PGF)"/>
            <person name="Sucgang R."/>
            <person name="Kuo A."/>
            <person name="Tian X."/>
            <person name="Salerno W."/>
            <person name="Parikh A."/>
            <person name="Feasley C.L."/>
            <person name="Dalin E."/>
            <person name="Tu H."/>
            <person name="Huang E."/>
            <person name="Barry K."/>
            <person name="Lindquist E."/>
            <person name="Shapiro H."/>
            <person name="Bruce D."/>
            <person name="Schmutz J."/>
            <person name="Salamov A."/>
            <person name="Fey P."/>
            <person name="Gaudet P."/>
            <person name="Anjard C."/>
            <person name="Babu M.M."/>
            <person name="Basu S."/>
            <person name="Bushmanova Y."/>
            <person name="van der Wel H."/>
            <person name="Katoh-Kurasawa M."/>
            <person name="Dinh C."/>
            <person name="Coutinho P.M."/>
            <person name="Saito T."/>
            <person name="Elias M."/>
            <person name="Schaap P."/>
            <person name="Kay R.R."/>
            <person name="Henrissat B."/>
            <person name="Eichinger L."/>
            <person name="Rivero F."/>
            <person name="Putnam N.H."/>
            <person name="West C.M."/>
            <person name="Loomis W.F."/>
            <person name="Chisholm R.L."/>
            <person name="Shaulsky G."/>
            <person name="Strassmann J.E."/>
            <person name="Queller D.C."/>
            <person name="Kuspa A."/>
            <person name="Grigoriev I.V."/>
        </authorList>
    </citation>
    <scope>NUCLEOTIDE SEQUENCE [LARGE SCALE GENOMIC DNA]</scope>
    <source>
        <strain evidence="3">QSDP1</strain>
    </source>
</reference>
<sequence>MNYNERLFWYIVRNEKKIFNLILDKVREENNSICNYQGEDDIDRYYYIGNKRSIEDICELEWFLKNNSQKRIQLLLNKLKENRYIRCTDESLELLFSKSCDFLNDDQLIEIIDLLLKLQHVSIYNKLNQQIQQKQHQKRKQEAEQQESFEPQHPDLTTENFGKEEDDNGSLEGLEESLQKLKLKDSLESIKSSTTSADSILNNNNNNDNNNDIDGYNSKNNIYQQKLLKIIKKQIKSPLLIDYAIKYNRDKVLVFLFKNHCIPIFPSVLESIIESKSAQLLESIIDATEYNGLIVGDDTKRISIKLACSNEKYRDEMLELIFNFPDLYTIEEENFTTEKELNPYFSTLSSISKSSNGYNFSDSGSNNGYNNDGFSENSYKTNSNSNKLNNTYFHSNNDNSNNDFGKNINSSNNNNLNGYNLEKLKKLAKVDFKDFLSIKSFELKNKLLDLNLVNKSKISIFSDTIKTLNNCSIRELEFYIKVIFKLCFQTSENKIPESVQNQINQVFHYNPSASINGIDYDNQVKISEIKKRLKLIIIKISNSGQLYHNYLLEYDDPIEEFIDDCIVYRFAFQNFSPNALNYLINRKYIVQPDLQLKCDFNREAIMNNQKRALLFINLYRSSSNSSVYYKKWDKLLFKVSMCSTLEFYLSVTAYIHSTEKLPSWNPYWLENKKKGFIEVHDTATINWLFSNQYGNSILKKIISKIQSIDQFSNEFQNLDYFKFKFQSIELSNTFFVKLKEYLNNSGNNSGISNNGNQLNKSSNNLNNSSNRLFNLFSSSSSSNSNNSLSSSGNSISTLTSPFSSLSSSISSLSLSLSSSSNSLNNPSSSNSSTSPPALYNFNNNFKNFIYWFIFYKSLNECNIENLKFLNNTIQLKFIKNHHYNQIQSEISSLFSKQPMNNIKQLLGYLNSIQYKFFNTHQFILFTNLLFETIKLQKLNQKSNATRKQMTSTPPTSSSDLSSNSHLDLLKLEINYSTTILQKSAFNQLINYLFEFNLPIVQMIWLNLKNSTFNGIIDYELFNSEWKEQVQNQKYYIFNTYRQIYSINQDSEQLVLLIKFWVLEFKESNGILSGQNNLIILTILNHLFKKLLQIKDITLQVVKPIHQLLKQNQVPVFHEIFHVFFYLKLKSPLLTNYIVSKRNIINIFGFYNQESLQRSQCSFITNEFYTGKEFPQDSIYNISNLLDTIHFTWDYIIEQSSFEQLFFKLNYQLTFEPLYQNIKLSNNYLDESIEEDFEYLLKINKYDSFFIHLDNCLNNRIIKNNNKHSNNNSNDSNNISNNFKFTDKLLHSILSQLNINNFKKFLLLNNILQYNNNNNEYIVNQVLNNNQLNLVQQLANISLSIENNSILIFIFSNFIQLLNLLELNWLSLFRNNDFRKVEYFIFFNQNSGANNDINIANQNGSTDYRSKILKIFIESHSFFEQSFINGNIQLCDLLIFNLPFAQYEITRDMLLKAVDLKKINIIQYYYQNGLIEEDGQLDFLRNQLLNHYNFKFLNLLN</sequence>
<accession>F0Z6E0</accession>
<dbReference type="PANTHER" id="PTHR32142:SF55">
    <property type="entry name" value="ANKYRIN REPEAT-CONTAINING PROTEIN-RELATED"/>
    <property type="match status" value="1"/>
</dbReference>
<dbReference type="Proteomes" id="UP000001064">
    <property type="component" value="Unassembled WGS sequence"/>
</dbReference>
<organism evidence="2 3">
    <name type="scientific">Dictyostelium purpureum</name>
    <name type="common">Slime mold</name>
    <dbReference type="NCBI Taxonomy" id="5786"/>
    <lineage>
        <taxon>Eukaryota</taxon>
        <taxon>Amoebozoa</taxon>
        <taxon>Evosea</taxon>
        <taxon>Eumycetozoa</taxon>
        <taxon>Dictyostelia</taxon>
        <taxon>Dictyosteliales</taxon>
        <taxon>Dictyosteliaceae</taxon>
        <taxon>Dictyostelium</taxon>
    </lineage>
</organism>
<evidence type="ECO:0000313" key="3">
    <source>
        <dbReference type="Proteomes" id="UP000001064"/>
    </source>
</evidence>
<dbReference type="VEuPathDB" id="AmoebaDB:DICPUDRAFT_73968"/>
<protein>
    <submittedName>
        <fullName evidence="2">Uncharacterized protein</fullName>
    </submittedName>
</protein>
<dbReference type="PANTHER" id="PTHR32142">
    <property type="entry name" value="B BOX-TYPE DOMAIN-CONTAINING PROTEIN-RELATED"/>
    <property type="match status" value="1"/>
</dbReference>
<name>F0Z6E0_DICPU</name>
<dbReference type="GeneID" id="10503496"/>
<evidence type="ECO:0000256" key="1">
    <source>
        <dbReference type="SAM" id="MobiDB-lite"/>
    </source>
</evidence>
<proteinExistence type="predicted"/>
<dbReference type="InParanoid" id="F0Z6E0"/>